<keyword evidence="2" id="KW-0255">Endonuclease</keyword>
<gene>
    <name evidence="2" type="ORF">GCM10023333_05590</name>
</gene>
<evidence type="ECO:0000313" key="2">
    <source>
        <dbReference type="EMBL" id="GAA4875224.1"/>
    </source>
</evidence>
<dbReference type="RefSeq" id="WP_345333193.1">
    <property type="nucleotide sequence ID" value="NZ_BAABJZ010000006.1"/>
</dbReference>
<keyword evidence="3" id="KW-1185">Reference proteome</keyword>
<dbReference type="GO" id="GO:0004519">
    <property type="term" value="F:endonuclease activity"/>
    <property type="evidence" value="ECO:0007669"/>
    <property type="project" value="UniProtKB-KW"/>
</dbReference>
<dbReference type="Gene3D" id="3.40.91.30">
    <property type="match status" value="1"/>
</dbReference>
<evidence type="ECO:0000259" key="1">
    <source>
        <dbReference type="Pfam" id="PF08722"/>
    </source>
</evidence>
<sequence>MYRRNLGHSRVKNLFRFASPKMNHVLTVESSLEFDACFHFEYSPTIEQFEAQPKGFYYTFNGRQCGYTPDFAVLDKGVRRFIEVKPQSKATKSDFRNRFYAKQLQANALGLNLVLVTDRQIRVNPILNNLKLVHRYSGFQAATSLHLHLLRMIKRVGSVTVAELVEASGEEPGSVLATTLSLVAGGQVSTD</sequence>
<keyword evidence="2" id="KW-0378">Hydrolase</keyword>
<keyword evidence="2" id="KW-0540">Nuclease</keyword>
<feature type="domain" description="TnsA endonuclease N-terminal" evidence="1">
    <location>
        <begin position="43"/>
        <end position="118"/>
    </location>
</feature>
<dbReference type="InterPro" id="IPR014833">
    <property type="entry name" value="TnsA_N"/>
</dbReference>
<organism evidence="2 3">
    <name type="scientific">Ferrimonas pelagia</name>
    <dbReference type="NCBI Taxonomy" id="1177826"/>
    <lineage>
        <taxon>Bacteria</taxon>
        <taxon>Pseudomonadati</taxon>
        <taxon>Pseudomonadota</taxon>
        <taxon>Gammaproteobacteria</taxon>
        <taxon>Alteromonadales</taxon>
        <taxon>Ferrimonadaceae</taxon>
        <taxon>Ferrimonas</taxon>
    </lineage>
</organism>
<protein>
    <submittedName>
        <fullName evidence="2">TnsA endonuclease N-terminal domain-containing protein</fullName>
    </submittedName>
</protein>
<accession>A0ABP9EHX9</accession>
<dbReference type="Pfam" id="PF08722">
    <property type="entry name" value="Tn7_TnsA-like_N"/>
    <property type="match status" value="1"/>
</dbReference>
<evidence type="ECO:0000313" key="3">
    <source>
        <dbReference type="Proteomes" id="UP001499988"/>
    </source>
</evidence>
<comment type="caution">
    <text evidence="2">The sequence shown here is derived from an EMBL/GenBank/DDBJ whole genome shotgun (WGS) entry which is preliminary data.</text>
</comment>
<proteinExistence type="predicted"/>
<dbReference type="Proteomes" id="UP001499988">
    <property type="component" value="Unassembled WGS sequence"/>
</dbReference>
<dbReference type="EMBL" id="BAABJZ010000006">
    <property type="protein sequence ID" value="GAA4875224.1"/>
    <property type="molecule type" value="Genomic_DNA"/>
</dbReference>
<reference evidence="3" key="1">
    <citation type="journal article" date="2019" name="Int. J. Syst. Evol. Microbiol.">
        <title>The Global Catalogue of Microorganisms (GCM) 10K type strain sequencing project: providing services to taxonomists for standard genome sequencing and annotation.</title>
        <authorList>
            <consortium name="The Broad Institute Genomics Platform"/>
            <consortium name="The Broad Institute Genome Sequencing Center for Infectious Disease"/>
            <person name="Wu L."/>
            <person name="Ma J."/>
        </authorList>
    </citation>
    <scope>NUCLEOTIDE SEQUENCE [LARGE SCALE GENOMIC DNA]</scope>
    <source>
        <strain evidence="3">JCM 18401</strain>
    </source>
</reference>
<name>A0ABP9EHX9_9GAMM</name>